<evidence type="ECO:0000313" key="12">
    <source>
        <dbReference type="Proteomes" id="UP000717585"/>
    </source>
</evidence>
<gene>
    <name evidence="11" type="ORF">J8273_0237</name>
</gene>
<proteinExistence type="inferred from homology"/>
<dbReference type="GO" id="GO:0005634">
    <property type="term" value="C:nucleus"/>
    <property type="evidence" value="ECO:0007669"/>
    <property type="project" value="UniProtKB-SubCell"/>
</dbReference>
<keyword evidence="6 9" id="KW-0067">ATP-binding</keyword>
<evidence type="ECO:0000256" key="6">
    <source>
        <dbReference type="ARBA" id="ARBA00022840"/>
    </source>
</evidence>
<evidence type="ECO:0000256" key="9">
    <source>
        <dbReference type="RuleBase" id="RU003651"/>
    </source>
</evidence>
<evidence type="ECO:0000256" key="2">
    <source>
        <dbReference type="ARBA" id="ARBA00004496"/>
    </source>
</evidence>
<dbReference type="InterPro" id="IPR041569">
    <property type="entry name" value="AAA_lid_3"/>
</dbReference>
<dbReference type="InterPro" id="IPR012340">
    <property type="entry name" value="NA-bd_OB-fold"/>
</dbReference>
<dbReference type="PANTHER" id="PTHR23073">
    <property type="entry name" value="26S PROTEASOME REGULATORY SUBUNIT"/>
    <property type="match status" value="1"/>
</dbReference>
<dbReference type="Gene3D" id="2.40.50.140">
    <property type="entry name" value="Nucleic acid-binding proteins"/>
    <property type="match status" value="1"/>
</dbReference>
<dbReference type="PROSITE" id="PS00674">
    <property type="entry name" value="AAA"/>
    <property type="match status" value="1"/>
</dbReference>
<evidence type="ECO:0000313" key="11">
    <source>
        <dbReference type="EMBL" id="KAG9395025.1"/>
    </source>
</evidence>
<dbReference type="Pfam" id="PF00004">
    <property type="entry name" value="AAA"/>
    <property type="match status" value="1"/>
</dbReference>
<keyword evidence="7 11" id="KW-0647">Proteasome</keyword>
<comment type="subcellular location">
    <subcellularLocation>
        <location evidence="2">Cytoplasm</location>
    </subcellularLocation>
    <subcellularLocation>
        <location evidence="1">Nucleus</location>
    </subcellularLocation>
</comment>
<dbReference type="Gene3D" id="3.40.50.300">
    <property type="entry name" value="P-loop containing nucleotide triphosphate hydrolases"/>
    <property type="match status" value="1"/>
</dbReference>
<evidence type="ECO:0000256" key="1">
    <source>
        <dbReference type="ARBA" id="ARBA00004123"/>
    </source>
</evidence>
<keyword evidence="4" id="KW-0963">Cytoplasm</keyword>
<accession>A0A8J6AZ84</accession>
<feature type="domain" description="AAA+ ATPase" evidence="10">
    <location>
        <begin position="181"/>
        <end position="320"/>
    </location>
</feature>
<dbReference type="GO" id="GO:0016887">
    <property type="term" value="F:ATP hydrolysis activity"/>
    <property type="evidence" value="ECO:0007669"/>
    <property type="project" value="InterPro"/>
</dbReference>
<dbReference type="InterPro" id="IPR003960">
    <property type="entry name" value="ATPase_AAA_CS"/>
</dbReference>
<dbReference type="Pfam" id="PF17862">
    <property type="entry name" value="AAA_lid_3"/>
    <property type="match status" value="1"/>
</dbReference>
<dbReference type="GO" id="GO:0005524">
    <property type="term" value="F:ATP binding"/>
    <property type="evidence" value="ECO:0007669"/>
    <property type="project" value="UniProtKB-KW"/>
</dbReference>
<dbReference type="Pfam" id="PF16450">
    <property type="entry name" value="Prot_ATP_ID_OB_C"/>
    <property type="match status" value="1"/>
</dbReference>
<dbReference type="Proteomes" id="UP000717585">
    <property type="component" value="Unassembled WGS sequence"/>
</dbReference>
<dbReference type="GO" id="GO:0005737">
    <property type="term" value="C:cytoplasm"/>
    <property type="evidence" value="ECO:0007669"/>
    <property type="project" value="UniProtKB-SubCell"/>
</dbReference>
<dbReference type="Gene3D" id="1.10.8.60">
    <property type="match status" value="1"/>
</dbReference>
<comment type="similarity">
    <text evidence="3 9">Belongs to the AAA ATPase family.</text>
</comment>
<evidence type="ECO:0000256" key="7">
    <source>
        <dbReference type="ARBA" id="ARBA00022942"/>
    </source>
</evidence>
<reference evidence="11" key="1">
    <citation type="submission" date="2021-05" db="EMBL/GenBank/DDBJ databases">
        <title>A free-living protist that lacks canonical eukaryotic 1 DNA replication and segregation systems.</title>
        <authorList>
            <person name="Salas-Leiva D.E."/>
            <person name="Tromer E.C."/>
            <person name="Curtis B.A."/>
            <person name="Jerlstrom-Hultqvist J."/>
            <person name="Kolisko M."/>
            <person name="Yi Z."/>
            <person name="Salas-Leiva J.S."/>
            <person name="Gallot-Lavallee L."/>
            <person name="Kops G.J.P.L."/>
            <person name="Archibald J.M."/>
            <person name="Simpson A.G.B."/>
            <person name="Roger A.J."/>
        </authorList>
    </citation>
    <scope>NUCLEOTIDE SEQUENCE</scope>
    <source>
        <strain evidence="11">BICM</strain>
    </source>
</reference>
<keyword evidence="5 9" id="KW-0547">Nucleotide-binding</keyword>
<dbReference type="InterPro" id="IPR050221">
    <property type="entry name" value="26S_Proteasome_ATPase"/>
</dbReference>
<keyword evidence="8" id="KW-0539">Nucleus</keyword>
<evidence type="ECO:0000256" key="5">
    <source>
        <dbReference type="ARBA" id="ARBA00022741"/>
    </source>
</evidence>
<dbReference type="InterPro" id="IPR003959">
    <property type="entry name" value="ATPase_AAA_core"/>
</dbReference>
<dbReference type="InterPro" id="IPR003593">
    <property type="entry name" value="AAA+_ATPase"/>
</dbReference>
<dbReference type="InterPro" id="IPR027417">
    <property type="entry name" value="P-loop_NTPase"/>
</dbReference>
<dbReference type="GO" id="GO:0000502">
    <property type="term" value="C:proteasome complex"/>
    <property type="evidence" value="ECO:0007669"/>
    <property type="project" value="UniProtKB-KW"/>
</dbReference>
<organism evidence="11 12">
    <name type="scientific">Carpediemonas membranifera</name>
    <dbReference type="NCBI Taxonomy" id="201153"/>
    <lineage>
        <taxon>Eukaryota</taxon>
        <taxon>Metamonada</taxon>
        <taxon>Carpediemonas-like organisms</taxon>
        <taxon>Carpediemonas</taxon>
    </lineage>
</organism>
<dbReference type="FunFam" id="3.40.50.300:FF:000039">
    <property type="entry name" value="26S proteasome regulatory subunit 4"/>
    <property type="match status" value="1"/>
</dbReference>
<evidence type="ECO:0000256" key="3">
    <source>
        <dbReference type="ARBA" id="ARBA00006914"/>
    </source>
</evidence>
<dbReference type="AlphaFoldDB" id="A0A8J6AZ84"/>
<dbReference type="EMBL" id="JAHDYR010000012">
    <property type="protein sequence ID" value="KAG9395025.1"/>
    <property type="molecule type" value="Genomic_DNA"/>
</dbReference>
<evidence type="ECO:0000259" key="10">
    <source>
        <dbReference type="SMART" id="SM00382"/>
    </source>
</evidence>
<evidence type="ECO:0000256" key="8">
    <source>
        <dbReference type="ARBA" id="ARBA00023242"/>
    </source>
</evidence>
<sequence>MVKRTKTTGHKLPTITPSQRCKLKLLKANRLHDMLLIENEVVDMMNEDEQAGEKITRDVDRIHTIRGTPVAVGVLEEQIDESHAIVSIGGQTDMYVSCMSFVDKNALELGASVLLHNKVSHVVGVLPDDEDPMVSVMKVEKAPKDTYADIGGLEEQIREIKEAVELPLTHPELYESIGVPPPKGVILYGPPGTGKTLLAKAVANQTSATFLRVVGSELVQKYLGEGPRLVRELFKVAEEMAPTIVFIDEIDAVGTKRYDSHSGGEREVQRTMLELLNQLDGFDSRTDVKVIMATNRIDSLDPALIRPGRIDRKIEFPLPDVKTKKYIFDIHTRKMTLDPDVDIDTLVGSKDELSGADIKAICTEAGMLALRERRMVVKAADFSAARETVLYKKKDTSPEGLYM</sequence>
<dbReference type="CDD" id="cd19502">
    <property type="entry name" value="RecA-like_PAN_like"/>
    <property type="match status" value="1"/>
</dbReference>
<keyword evidence="12" id="KW-1185">Reference proteome</keyword>
<dbReference type="SMART" id="SM00382">
    <property type="entry name" value="AAA"/>
    <property type="match status" value="1"/>
</dbReference>
<protein>
    <submittedName>
        <fullName evidence="11">26S proteasome subunit P45</fullName>
    </submittedName>
</protein>
<name>A0A8J6AZ84_9EUKA</name>
<comment type="caution">
    <text evidence="11">The sequence shown here is derived from an EMBL/GenBank/DDBJ whole genome shotgun (WGS) entry which is preliminary data.</text>
</comment>
<dbReference type="OrthoDB" id="10255768at2759"/>
<dbReference type="InterPro" id="IPR032501">
    <property type="entry name" value="Prot_ATP_ID_OB_2nd"/>
</dbReference>
<evidence type="ECO:0000256" key="4">
    <source>
        <dbReference type="ARBA" id="ARBA00022490"/>
    </source>
</evidence>
<dbReference type="SUPFAM" id="SSF52540">
    <property type="entry name" value="P-loop containing nucleoside triphosphate hydrolases"/>
    <property type="match status" value="1"/>
</dbReference>